<dbReference type="SMART" id="SM00028">
    <property type="entry name" value="TPR"/>
    <property type="match status" value="1"/>
</dbReference>
<evidence type="ECO:0000256" key="2">
    <source>
        <dbReference type="SAM" id="SignalP"/>
    </source>
</evidence>
<reference evidence="3 4" key="1">
    <citation type="submission" date="2006-08" db="EMBL/GenBank/DDBJ databases">
        <title>Complete sequence of Shewanella frigidimarina NCIMB 400.</title>
        <authorList>
            <consortium name="US DOE Joint Genome Institute"/>
            <person name="Copeland A."/>
            <person name="Lucas S."/>
            <person name="Lapidus A."/>
            <person name="Barry K."/>
            <person name="Detter J.C."/>
            <person name="Glavina del Rio T."/>
            <person name="Hammon N."/>
            <person name="Israni S."/>
            <person name="Dalin E."/>
            <person name="Tice H."/>
            <person name="Pitluck S."/>
            <person name="Fredrickson J.K."/>
            <person name="Kolker E."/>
            <person name="McCuel L.A."/>
            <person name="DiChristina T."/>
            <person name="Nealson K.H."/>
            <person name="Newman D."/>
            <person name="Tiedje J.M."/>
            <person name="Zhou J."/>
            <person name="Romine M.F."/>
            <person name="Culley D.E."/>
            <person name="Serres M."/>
            <person name="Chertkov O."/>
            <person name="Brettin T."/>
            <person name="Bruce D."/>
            <person name="Han C."/>
            <person name="Tapia R."/>
            <person name="Gilna P."/>
            <person name="Schmutz J."/>
            <person name="Larimer F."/>
            <person name="Land M."/>
            <person name="Hauser L."/>
            <person name="Kyrpides N."/>
            <person name="Mikhailova N."/>
            <person name="Richardson P."/>
        </authorList>
    </citation>
    <scope>NUCLEOTIDE SEQUENCE [LARGE SCALE GENOMIC DNA]</scope>
    <source>
        <strain evidence="3 4">NCIMB 400</strain>
    </source>
</reference>
<dbReference type="STRING" id="318167.Sfri_0359"/>
<dbReference type="Proteomes" id="UP000000684">
    <property type="component" value="Chromosome"/>
</dbReference>
<dbReference type="EMBL" id="CP000447">
    <property type="protein sequence ID" value="ABI70222.1"/>
    <property type="molecule type" value="Genomic_DNA"/>
</dbReference>
<sequence length="230" mass="25351" precursor="true">MEIAMKTLLLITSLTLVSHTSFANISDIDAAANTMNITELSQYSEQAIDYEKAYADYRLAITANIIGQRQLATDSLNNAQHTLESLLVQDPSADQQALLAAVYGMQISFDNSKGTVLGMKTAQLLQQANDLEPNNPRVSLVRAINAFYTPSVFGGGLDKSQTLATQAINQFEQPCNEICWGHAEAYTWRGLAKQEQGDLKGALQDWQTAIEVDPQYGWATYLLNQQTVKQ</sequence>
<dbReference type="AlphaFoldDB" id="Q088U3"/>
<dbReference type="SUPFAM" id="SSF48452">
    <property type="entry name" value="TPR-like"/>
    <property type="match status" value="1"/>
</dbReference>
<feature type="chain" id="PRO_5004166829" evidence="2">
    <location>
        <begin position="24"/>
        <end position="230"/>
    </location>
</feature>
<dbReference type="PROSITE" id="PS50005">
    <property type="entry name" value="TPR"/>
    <property type="match status" value="1"/>
</dbReference>
<protein>
    <submittedName>
        <fullName evidence="3">TPR repeat-containing protein</fullName>
    </submittedName>
</protein>
<name>Q088U3_SHEFN</name>
<gene>
    <name evidence="3" type="ordered locus">Sfri_0359</name>
</gene>
<evidence type="ECO:0000313" key="4">
    <source>
        <dbReference type="Proteomes" id="UP000000684"/>
    </source>
</evidence>
<feature type="signal peptide" evidence="2">
    <location>
        <begin position="1"/>
        <end position="23"/>
    </location>
</feature>
<keyword evidence="2" id="KW-0732">Signal</keyword>
<evidence type="ECO:0000313" key="3">
    <source>
        <dbReference type="EMBL" id="ABI70222.1"/>
    </source>
</evidence>
<dbReference type="KEGG" id="sfr:Sfri_0359"/>
<dbReference type="Gene3D" id="1.25.40.10">
    <property type="entry name" value="Tetratricopeptide repeat domain"/>
    <property type="match status" value="1"/>
</dbReference>
<keyword evidence="4" id="KW-1185">Reference proteome</keyword>
<keyword evidence="1" id="KW-0802">TPR repeat</keyword>
<dbReference type="InterPro" id="IPR011990">
    <property type="entry name" value="TPR-like_helical_dom_sf"/>
</dbReference>
<proteinExistence type="predicted"/>
<organism evidence="3 4">
    <name type="scientific">Shewanella frigidimarina (strain NCIMB 400)</name>
    <dbReference type="NCBI Taxonomy" id="318167"/>
    <lineage>
        <taxon>Bacteria</taxon>
        <taxon>Pseudomonadati</taxon>
        <taxon>Pseudomonadota</taxon>
        <taxon>Gammaproteobacteria</taxon>
        <taxon>Alteromonadales</taxon>
        <taxon>Shewanellaceae</taxon>
        <taxon>Shewanella</taxon>
    </lineage>
</organism>
<accession>Q088U3</accession>
<dbReference type="InterPro" id="IPR019734">
    <property type="entry name" value="TPR_rpt"/>
</dbReference>
<dbReference type="HOGENOM" id="CLU_1184398_0_0_6"/>
<feature type="repeat" description="TPR" evidence="1">
    <location>
        <begin position="183"/>
        <end position="216"/>
    </location>
</feature>
<dbReference type="eggNOG" id="COG0457">
    <property type="taxonomic scope" value="Bacteria"/>
</dbReference>
<evidence type="ECO:0000256" key="1">
    <source>
        <dbReference type="PROSITE-ProRule" id="PRU00339"/>
    </source>
</evidence>